<evidence type="ECO:0000256" key="2">
    <source>
        <dbReference type="ARBA" id="ARBA00022603"/>
    </source>
</evidence>
<evidence type="ECO:0000256" key="4">
    <source>
        <dbReference type="ARBA" id="ARBA00022691"/>
    </source>
</evidence>
<organism evidence="7 8">
    <name type="scientific">Flavobacterium profundi</name>
    <dbReference type="NCBI Taxonomy" id="1774945"/>
    <lineage>
        <taxon>Bacteria</taxon>
        <taxon>Pseudomonadati</taxon>
        <taxon>Bacteroidota</taxon>
        <taxon>Flavobacteriia</taxon>
        <taxon>Flavobacteriales</taxon>
        <taxon>Flavobacteriaceae</taxon>
        <taxon>Flavobacterium</taxon>
    </lineage>
</organism>
<dbReference type="EC" id="2.1.1.72" evidence="1"/>
<keyword evidence="3" id="KW-0808">Transferase</keyword>
<dbReference type="InterPro" id="IPR050953">
    <property type="entry name" value="N4_N6_ade-DNA_methylase"/>
</dbReference>
<dbReference type="Gene3D" id="3.40.50.150">
    <property type="entry name" value="Vaccinia Virus protein VP39"/>
    <property type="match status" value="1"/>
</dbReference>
<dbReference type="SUPFAM" id="SSF53335">
    <property type="entry name" value="S-adenosyl-L-methionine-dependent methyltransferases"/>
    <property type="match status" value="1"/>
</dbReference>
<dbReference type="AlphaFoldDB" id="A0A6I4IUJ6"/>
<dbReference type="Proteomes" id="UP000431264">
    <property type="component" value="Unassembled WGS sequence"/>
</dbReference>
<dbReference type="GO" id="GO:0006304">
    <property type="term" value="P:DNA modification"/>
    <property type="evidence" value="ECO:0007669"/>
    <property type="project" value="InterPro"/>
</dbReference>
<dbReference type="GO" id="GO:0009007">
    <property type="term" value="F:site-specific DNA-methyltransferase (adenine-specific) activity"/>
    <property type="evidence" value="ECO:0007669"/>
    <property type="project" value="UniProtKB-EC"/>
</dbReference>
<dbReference type="PROSITE" id="PS00092">
    <property type="entry name" value="N6_MTASE"/>
    <property type="match status" value="1"/>
</dbReference>
<protein>
    <recommendedName>
        <fullName evidence="1">site-specific DNA-methyltransferase (adenine-specific)</fullName>
        <ecNumber evidence="1">2.1.1.72</ecNumber>
    </recommendedName>
</protein>
<dbReference type="PANTHER" id="PTHR33841:SF1">
    <property type="entry name" value="DNA METHYLTRANSFERASE A"/>
    <property type="match status" value="1"/>
</dbReference>
<comment type="catalytic activity">
    <reaction evidence="5">
        <text>a 2'-deoxyadenosine in DNA + S-adenosyl-L-methionine = an N(6)-methyl-2'-deoxyadenosine in DNA + S-adenosyl-L-homocysteine + H(+)</text>
        <dbReference type="Rhea" id="RHEA:15197"/>
        <dbReference type="Rhea" id="RHEA-COMP:12418"/>
        <dbReference type="Rhea" id="RHEA-COMP:12419"/>
        <dbReference type="ChEBI" id="CHEBI:15378"/>
        <dbReference type="ChEBI" id="CHEBI:57856"/>
        <dbReference type="ChEBI" id="CHEBI:59789"/>
        <dbReference type="ChEBI" id="CHEBI:90615"/>
        <dbReference type="ChEBI" id="CHEBI:90616"/>
        <dbReference type="EC" id="2.1.1.72"/>
    </reaction>
</comment>
<dbReference type="PANTHER" id="PTHR33841">
    <property type="entry name" value="DNA METHYLTRANSFERASE YEEA-RELATED"/>
    <property type="match status" value="1"/>
</dbReference>
<dbReference type="InterPro" id="IPR002052">
    <property type="entry name" value="DNA_methylase_N6_adenine_CS"/>
</dbReference>
<name>A0A6I4IUJ6_9FLAO</name>
<feature type="domain" description="Type II methyltransferase M.TaqI-like" evidence="6">
    <location>
        <begin position="423"/>
        <end position="588"/>
    </location>
</feature>
<keyword evidence="8" id="KW-1185">Reference proteome</keyword>
<evidence type="ECO:0000256" key="1">
    <source>
        <dbReference type="ARBA" id="ARBA00011900"/>
    </source>
</evidence>
<dbReference type="EMBL" id="WQLW01000013">
    <property type="protein sequence ID" value="MVO10597.1"/>
    <property type="molecule type" value="Genomic_DNA"/>
</dbReference>
<dbReference type="InterPro" id="IPR011639">
    <property type="entry name" value="MethylTrfase_TaqI-like_dom"/>
</dbReference>
<dbReference type="RefSeq" id="WP_140999021.1">
    <property type="nucleotide sequence ID" value="NZ_VDCZ01000013.1"/>
</dbReference>
<evidence type="ECO:0000313" key="8">
    <source>
        <dbReference type="Proteomes" id="UP000431264"/>
    </source>
</evidence>
<sequence length="1029" mass="120285">MVNIEENRLMVDVLRKLDFFSSDLYIENNYPEIIFTKNPPSNLRPKHTIALEYASVLEADAVYFKYYDDNRDCVAQVYFYDNQNSKYDKSKIAEIHRNVYSSSQVALIAIIDKINITLYDTRKPVKIENENTITNDECVIERSYSLENELNILSKYFNAKKLNSGEFWESKEASKHFRNNTSAYEELVKSLSLIRKSFHIVFQSDNNFKNNPKDANDFADEILFKCILVKYLEENGLEDAQEFYRKNKLPDSLNKILEENKLSILLDKLDFHFNGNVFFIDSERKNLLNKLNLTSLALCLEGKFGSNTTLYIWKMYSFKHIPIELISNFYEEFIPKDKENSGTVYTPSHLVNLLIDECLPLSNKEEDLIYNVRLADVSCGSGIFITTAFKRLVQRWRVKNRNKKTGELATPNLKIVKKILSDNVFGVDLHPTSVKLTKFSLQLALCQLVPNKELWTWNEDKIFKDLQNINIYNKDFFDFLIENKDFHNSLDLIIGNPPFQSLKEDKKIKEYSTITKKLKENINFEFSVKIPDNQLALMFLEASSLLLRNQGELCFIQKSTSLLYNSGAKEFRNSLFNQFYVHQIIDFTLLKNDLFKSKSREILDENQKPVLDSKGKPKKSKSTSVESCAVFYKKEFVEEYNTNHIVSRLLKNTKDGLSFEFDYYDFYDIPKEIVLNDNTIWRCNLLGGNRLNHLINKLNKKTHFQTNLEDYIFNYLNIDKEKYTEGFMIGTPQGEKDGKNKECQYVTNKDILTAKNFDVLDYQNLSDKTKFYYVPKEEAFLGPIITIKEQITKSKSFVRLHKNNIAYDSRIVGISFSEIENGLEIAKNIYHILQKNEKINALKTLATCSQFFLGSSSVIQKADINNWTIPLEGDEIYLSFSEKIIMNDVLDYIYPSWYEGEKAVINKNESSNDNLLAFADIFNQSFNSIYKKDSKEQVLKKIYYGKTFYALEFEYGENIKYEGIFENAFDINNLIINEFSTNSITKRVMRIYRPNSIFLIKPKNLRYWLKSIALRDADDVFEDMIKNGY</sequence>
<keyword evidence="4" id="KW-0949">S-adenosyl-L-methionine</keyword>
<dbReference type="PRINTS" id="PR00507">
    <property type="entry name" value="N12N6MTFRASE"/>
</dbReference>
<keyword evidence="2" id="KW-0489">Methyltransferase</keyword>
<evidence type="ECO:0000256" key="5">
    <source>
        <dbReference type="ARBA" id="ARBA00047942"/>
    </source>
</evidence>
<evidence type="ECO:0000259" key="6">
    <source>
        <dbReference type="Pfam" id="PF07669"/>
    </source>
</evidence>
<evidence type="ECO:0000313" key="7">
    <source>
        <dbReference type="EMBL" id="MVO10597.1"/>
    </source>
</evidence>
<gene>
    <name evidence="7" type="ORF">GOQ30_15595</name>
</gene>
<dbReference type="GO" id="GO:0003676">
    <property type="term" value="F:nucleic acid binding"/>
    <property type="evidence" value="ECO:0007669"/>
    <property type="project" value="InterPro"/>
</dbReference>
<dbReference type="Pfam" id="PF07669">
    <property type="entry name" value="Eco57I"/>
    <property type="match status" value="1"/>
</dbReference>
<accession>A0A6I4IUJ6</accession>
<reference evidence="8" key="1">
    <citation type="submission" date="2019-05" db="EMBL/GenBank/DDBJ databases">
        <title>Flavobacterium profundi sp. nov., isolated from a deep-sea seamount.</title>
        <authorList>
            <person name="Zhang D.-C."/>
        </authorList>
    </citation>
    <scope>NUCLEOTIDE SEQUENCE [LARGE SCALE GENOMIC DNA]</scope>
    <source>
        <strain evidence="8">TP390</strain>
    </source>
</reference>
<dbReference type="OrthoDB" id="32195at2"/>
<evidence type="ECO:0000256" key="3">
    <source>
        <dbReference type="ARBA" id="ARBA00022679"/>
    </source>
</evidence>
<dbReference type="InterPro" id="IPR029063">
    <property type="entry name" value="SAM-dependent_MTases_sf"/>
</dbReference>
<dbReference type="GO" id="GO:0032259">
    <property type="term" value="P:methylation"/>
    <property type="evidence" value="ECO:0007669"/>
    <property type="project" value="UniProtKB-KW"/>
</dbReference>
<proteinExistence type="predicted"/>
<comment type="caution">
    <text evidence="7">The sequence shown here is derived from an EMBL/GenBank/DDBJ whole genome shotgun (WGS) entry which is preliminary data.</text>
</comment>